<proteinExistence type="predicted"/>
<dbReference type="RefSeq" id="WP_090654919.1">
    <property type="nucleotide sequence ID" value="NZ_FOIA01000001.1"/>
</dbReference>
<reference evidence="3" key="1">
    <citation type="submission" date="2016-10" db="EMBL/GenBank/DDBJ databases">
        <authorList>
            <person name="Varghese N."/>
            <person name="Submissions S."/>
        </authorList>
    </citation>
    <scope>NUCLEOTIDE SEQUENCE [LARGE SCALE GENOMIC DNA]</scope>
    <source>
        <strain evidence="3">Nm71</strain>
    </source>
</reference>
<gene>
    <name evidence="2" type="ORF">SAMN05216326_10157</name>
</gene>
<keyword evidence="1" id="KW-0812">Transmembrane</keyword>
<accession>A0A1H9Y3Y9</accession>
<evidence type="ECO:0008006" key="4">
    <source>
        <dbReference type="Google" id="ProtNLM"/>
    </source>
</evidence>
<dbReference type="EMBL" id="FOIA01000001">
    <property type="protein sequence ID" value="SES63465.1"/>
    <property type="molecule type" value="Genomic_DNA"/>
</dbReference>
<dbReference type="AlphaFoldDB" id="A0A1H9Y3Y9"/>
<evidence type="ECO:0000256" key="1">
    <source>
        <dbReference type="SAM" id="Phobius"/>
    </source>
</evidence>
<keyword evidence="3" id="KW-1185">Reference proteome</keyword>
<organism evidence="2 3">
    <name type="scientific">Nitrosomonas marina</name>
    <dbReference type="NCBI Taxonomy" id="917"/>
    <lineage>
        <taxon>Bacteria</taxon>
        <taxon>Pseudomonadati</taxon>
        <taxon>Pseudomonadota</taxon>
        <taxon>Betaproteobacteria</taxon>
        <taxon>Nitrosomonadales</taxon>
        <taxon>Nitrosomonadaceae</taxon>
        <taxon>Nitrosomonas</taxon>
    </lineage>
</organism>
<sequence>MKKISCIFISWPVGKEDKPSLSSSVFPLLDCNTLLLLLFILMLGGCSTVPVADRNVSSAGGFWEQDENTDPRFNHMAKRGDEEIGILYAAGNHVLVNGEPVKDTADIENNSFVSTGPQSSARIEFKDDDNICSIQIREFSVGNGYGDTANCEYNIITAHASASTRDTIYHINVSAQRTEITVLRGLLKSSLLIDPAQSAIVNSGEEIILTADSIIGPRPVSYEEIERRIRWRDNYTFYKSEVSWVKVLVGAGVAAGIVAAILRGRSGGSSGGTSQGYDRSDNYPD</sequence>
<keyword evidence="1" id="KW-1133">Transmembrane helix</keyword>
<protein>
    <recommendedName>
        <fullName evidence="4">FecR family protein</fullName>
    </recommendedName>
</protein>
<evidence type="ECO:0000313" key="3">
    <source>
        <dbReference type="Proteomes" id="UP000199345"/>
    </source>
</evidence>
<dbReference type="OrthoDB" id="8546334at2"/>
<feature type="transmembrane region" description="Helical" evidence="1">
    <location>
        <begin position="244"/>
        <end position="262"/>
    </location>
</feature>
<keyword evidence="1" id="KW-0472">Membrane</keyword>
<evidence type="ECO:0000313" key="2">
    <source>
        <dbReference type="EMBL" id="SES63465.1"/>
    </source>
</evidence>
<name>A0A1H9Y3Y9_9PROT</name>
<dbReference type="Proteomes" id="UP000199345">
    <property type="component" value="Unassembled WGS sequence"/>
</dbReference>